<dbReference type="AlphaFoldDB" id="A0A2S3R7V9"/>
<evidence type="ECO:0000313" key="2">
    <source>
        <dbReference type="Proteomes" id="UP000237466"/>
    </source>
</evidence>
<dbReference type="Proteomes" id="UP000237466">
    <property type="component" value="Unassembled WGS sequence"/>
</dbReference>
<proteinExistence type="predicted"/>
<sequence>MLRIISIALRWSIMKTAIKVSLVVGTLLNLINQGEALFDNTDIAWGQILLNYLVPYCVSSYSAAKTKMDKERPI</sequence>
<protein>
    <recommendedName>
        <fullName evidence="3">Phosphoenolpyruvate protein kinase</fullName>
    </recommendedName>
</protein>
<gene>
    <name evidence="1" type="ORF">CRN52_01575</name>
</gene>
<dbReference type="NCBIfam" id="NF038050">
    <property type="entry name" value="NrtS"/>
    <property type="match status" value="1"/>
</dbReference>
<comment type="caution">
    <text evidence="1">The sequence shown here is derived from an EMBL/GenBank/DDBJ whole genome shotgun (WGS) entry which is preliminary data.</text>
</comment>
<organism evidence="1 2">
    <name type="scientific">Vibrio vulnificus</name>
    <dbReference type="NCBI Taxonomy" id="672"/>
    <lineage>
        <taxon>Bacteria</taxon>
        <taxon>Pseudomonadati</taxon>
        <taxon>Pseudomonadota</taxon>
        <taxon>Gammaproteobacteria</taxon>
        <taxon>Vibrionales</taxon>
        <taxon>Vibrionaceae</taxon>
        <taxon>Vibrio</taxon>
    </lineage>
</organism>
<dbReference type="InterPro" id="IPR047700">
    <property type="entry name" value="NrtS-like"/>
</dbReference>
<name>A0A2S3R7V9_VIBVL</name>
<reference evidence="1 2" key="1">
    <citation type="journal article" date="2018" name="Front. Microbiol.">
        <title>Phylogeny of Vibrio vulnificus from the Analysis of the Core-Genome: Implications for Intra-Species Taxonomy.</title>
        <authorList>
            <person name="Roig F.J."/>
            <person name="Gonzalez-Candelas F."/>
            <person name="Sanjuan E."/>
            <person name="Fouz B."/>
            <person name="Feil E.J."/>
            <person name="Llorens C."/>
            <person name="Baker-Austin C."/>
            <person name="Oliver J.D."/>
            <person name="Danin-Poleg Y."/>
            <person name="Gibas C.J."/>
            <person name="Kashi Y."/>
            <person name="Gulig P.A."/>
            <person name="Morrison S.S."/>
            <person name="Amaro C."/>
        </authorList>
    </citation>
    <scope>NUCLEOTIDE SEQUENCE [LARGE SCALE GENOMIC DNA]</scope>
    <source>
        <strain evidence="1 2">CECT4608</strain>
    </source>
</reference>
<evidence type="ECO:0008006" key="3">
    <source>
        <dbReference type="Google" id="ProtNLM"/>
    </source>
</evidence>
<dbReference type="EMBL" id="PDGH01000026">
    <property type="protein sequence ID" value="POB49759.1"/>
    <property type="molecule type" value="Genomic_DNA"/>
</dbReference>
<accession>A0A2S3R7V9</accession>
<evidence type="ECO:0000313" key="1">
    <source>
        <dbReference type="EMBL" id="POB49759.1"/>
    </source>
</evidence>